<dbReference type="Proteomes" id="UP000254232">
    <property type="component" value="Unassembled WGS sequence"/>
</dbReference>
<reference evidence="2 5" key="2">
    <citation type="submission" date="2018-06" db="EMBL/GenBank/DDBJ databases">
        <authorList>
            <consortium name="Pathogen Informatics"/>
            <person name="Doyle S."/>
        </authorList>
    </citation>
    <scope>NUCLEOTIDE SEQUENCE [LARGE SCALE GENOMIC DNA]</scope>
    <source>
        <strain evidence="2 5">NCTC11413</strain>
    </source>
</reference>
<organism evidence="1 4">
    <name type="scientific">Gallibacterium anatis</name>
    <dbReference type="NCBI Taxonomy" id="750"/>
    <lineage>
        <taxon>Bacteria</taxon>
        <taxon>Pseudomonadati</taxon>
        <taxon>Pseudomonadota</taxon>
        <taxon>Gammaproteobacteria</taxon>
        <taxon>Pasteurellales</taxon>
        <taxon>Pasteurellaceae</taxon>
        <taxon>Gallibacterium</taxon>
    </lineage>
</organism>
<dbReference type="GeneID" id="77264098"/>
<accession>A0A0A2XSX5</accession>
<reference evidence="1 4" key="1">
    <citation type="submission" date="2014-08" db="EMBL/GenBank/DDBJ databases">
        <title>Chaperone-usher fimbriae in a diverse selection of Gallibacterium genomes.</title>
        <authorList>
            <person name="Kudirkiene E."/>
            <person name="Bager R.J."/>
            <person name="Johnson T.J."/>
            <person name="Bojesen A.M."/>
        </authorList>
    </citation>
    <scope>NUCLEOTIDE SEQUENCE [LARGE SCALE GENOMIC DNA]</scope>
    <source>
        <strain evidence="1 4">20558/3kl.</strain>
    </source>
</reference>
<protein>
    <submittedName>
        <fullName evidence="1">Uncharacterized protein</fullName>
    </submittedName>
</protein>
<dbReference type="Proteomes" id="UP000030526">
    <property type="component" value="Unassembled WGS sequence"/>
</dbReference>
<evidence type="ECO:0000313" key="3">
    <source>
        <dbReference type="EMBL" id="STO61175.1"/>
    </source>
</evidence>
<proteinExistence type="predicted"/>
<sequence length="99" mass="11762">MENLNEIGTYFNKSQYDEILRTFKLQALLNLTEDSPYLLTVEDISILLSRSYDYTNREIVSSPNFPQPVKVEKSKGKVRKFFLPSDFIKWRRANIRRIN</sequence>
<dbReference type="EMBL" id="UGGZ01000001">
    <property type="protein sequence ID" value="STO37632.1"/>
    <property type="molecule type" value="Genomic_DNA"/>
</dbReference>
<evidence type="ECO:0000313" key="2">
    <source>
        <dbReference type="EMBL" id="STO37632.1"/>
    </source>
</evidence>
<evidence type="ECO:0000313" key="4">
    <source>
        <dbReference type="Proteomes" id="UP000030526"/>
    </source>
</evidence>
<dbReference type="AlphaFoldDB" id="A0A0A2XSX5"/>
<gene>
    <name evidence="1" type="ORF">JP32_01265</name>
    <name evidence="2" type="ORF">NCTC11413_00746</name>
    <name evidence="3" type="ORF">NCTC11413_02534</name>
</gene>
<dbReference type="RefSeq" id="WP_018345977.1">
    <property type="nucleotide sequence ID" value="NZ_JPXS01000009.1"/>
</dbReference>
<dbReference type="EMBL" id="JPXS01000009">
    <property type="protein sequence ID" value="KGQ34117.1"/>
    <property type="molecule type" value="Genomic_DNA"/>
</dbReference>
<name>A0A0A2XSX5_9PAST</name>
<dbReference type="EMBL" id="UGGZ01000002">
    <property type="protein sequence ID" value="STO61175.1"/>
    <property type="molecule type" value="Genomic_DNA"/>
</dbReference>
<evidence type="ECO:0000313" key="5">
    <source>
        <dbReference type="Proteomes" id="UP000254232"/>
    </source>
</evidence>
<evidence type="ECO:0000313" key="1">
    <source>
        <dbReference type="EMBL" id="KGQ34117.1"/>
    </source>
</evidence>